<dbReference type="RefSeq" id="WP_330134588.1">
    <property type="nucleotide sequence ID" value="NZ_JAUTXY010000008.1"/>
</dbReference>
<evidence type="ECO:0000313" key="3">
    <source>
        <dbReference type="EMBL" id="MEE2059340.1"/>
    </source>
</evidence>
<dbReference type="PANTHER" id="PTHR34075">
    <property type="entry name" value="BLR3430 PROTEIN"/>
    <property type="match status" value="1"/>
</dbReference>
<dbReference type="SUPFAM" id="SSF50249">
    <property type="entry name" value="Nucleic acid-binding proteins"/>
    <property type="match status" value="1"/>
</dbReference>
<evidence type="ECO:0000259" key="1">
    <source>
        <dbReference type="Pfam" id="PF01796"/>
    </source>
</evidence>
<reference evidence="3 4" key="1">
    <citation type="submission" date="2023-07" db="EMBL/GenBank/DDBJ databases">
        <authorList>
            <person name="Girao M."/>
            <person name="Carvalho M.F."/>
        </authorList>
    </citation>
    <scope>NUCLEOTIDE SEQUENCE [LARGE SCALE GENOMIC DNA]</scope>
    <source>
        <strain evidence="3 4">YIM65754</strain>
    </source>
</reference>
<name>A0ABU7LCQ6_9NOCA</name>
<proteinExistence type="predicted"/>
<gene>
    <name evidence="3" type="ORF">Q7514_17620</name>
</gene>
<organism evidence="3 4">
    <name type="scientific">Rhodococcus artemisiae</name>
    <dbReference type="NCBI Taxonomy" id="714159"/>
    <lineage>
        <taxon>Bacteria</taxon>
        <taxon>Bacillati</taxon>
        <taxon>Actinomycetota</taxon>
        <taxon>Actinomycetes</taxon>
        <taxon>Mycobacteriales</taxon>
        <taxon>Nocardiaceae</taxon>
        <taxon>Rhodococcus</taxon>
    </lineage>
</organism>
<dbReference type="InterPro" id="IPR052513">
    <property type="entry name" value="Thioester_dehydratase-like"/>
</dbReference>
<protein>
    <submittedName>
        <fullName evidence="3">OB-fold domain-containing protein</fullName>
    </submittedName>
</protein>
<dbReference type="InterPro" id="IPR002878">
    <property type="entry name" value="ChsH2_C"/>
</dbReference>
<keyword evidence="4" id="KW-1185">Reference proteome</keyword>
<evidence type="ECO:0000313" key="4">
    <source>
        <dbReference type="Proteomes" id="UP001336020"/>
    </source>
</evidence>
<dbReference type="EMBL" id="JAUTXY010000008">
    <property type="protein sequence ID" value="MEE2059340.1"/>
    <property type="molecule type" value="Genomic_DNA"/>
</dbReference>
<sequence>MRAHEAKTHRPLPVPDSISAPYWAAAAEHRLELARCGQCRNFAHPPDSVCPTCGSTDPGFEFVPVIGRGTVRSWTTVRQSFLPGFDDLLPFVLVDVELAEQPELRLIGRLLDGPDVELRIGTPVVAAFEQLTSEVSVPAFEVAS</sequence>
<dbReference type="PANTHER" id="PTHR34075:SF5">
    <property type="entry name" value="BLR3430 PROTEIN"/>
    <property type="match status" value="1"/>
</dbReference>
<dbReference type="Proteomes" id="UP001336020">
    <property type="component" value="Unassembled WGS sequence"/>
</dbReference>
<accession>A0ABU7LCQ6</accession>
<evidence type="ECO:0000259" key="2">
    <source>
        <dbReference type="Pfam" id="PF12172"/>
    </source>
</evidence>
<dbReference type="Pfam" id="PF12172">
    <property type="entry name" value="zf-ChsH2"/>
    <property type="match status" value="1"/>
</dbReference>
<dbReference type="Gene3D" id="6.10.30.10">
    <property type="match status" value="1"/>
</dbReference>
<feature type="domain" description="ChsH2 rubredoxin-like zinc ribbon" evidence="2">
    <location>
        <begin position="23"/>
        <end position="57"/>
    </location>
</feature>
<dbReference type="InterPro" id="IPR012340">
    <property type="entry name" value="NA-bd_OB-fold"/>
</dbReference>
<dbReference type="InterPro" id="IPR022002">
    <property type="entry name" value="ChsH2_Znr"/>
</dbReference>
<dbReference type="Pfam" id="PF01796">
    <property type="entry name" value="OB_ChsH2_C"/>
    <property type="match status" value="1"/>
</dbReference>
<feature type="domain" description="ChsH2 C-terminal OB-fold" evidence="1">
    <location>
        <begin position="63"/>
        <end position="128"/>
    </location>
</feature>
<comment type="caution">
    <text evidence="3">The sequence shown here is derived from an EMBL/GenBank/DDBJ whole genome shotgun (WGS) entry which is preliminary data.</text>
</comment>